<keyword evidence="5" id="KW-0472">Membrane</keyword>
<dbReference type="NCBIfam" id="TIGR00350">
    <property type="entry name" value="lytR_cpsA_psr"/>
    <property type="match status" value="1"/>
</dbReference>
<organism evidence="7 8">
    <name type="scientific">Lysinibacillus fusiformis</name>
    <dbReference type="NCBI Taxonomy" id="28031"/>
    <lineage>
        <taxon>Bacteria</taxon>
        <taxon>Bacillati</taxon>
        <taxon>Bacillota</taxon>
        <taxon>Bacilli</taxon>
        <taxon>Bacillales</taxon>
        <taxon>Bacillaceae</taxon>
        <taxon>Lysinibacillus</taxon>
    </lineage>
</organism>
<comment type="similarity">
    <text evidence="1">Belongs to the LytR/CpsA/Psr (LCP) family.</text>
</comment>
<protein>
    <submittedName>
        <fullName evidence="7">Transcriptional attenuator, LytR family</fullName>
    </submittedName>
</protein>
<comment type="caution">
    <text evidence="7">The sequence shown here is derived from an EMBL/GenBank/DDBJ whole genome shotgun (WGS) entry which is preliminary data.</text>
</comment>
<evidence type="ECO:0000256" key="2">
    <source>
        <dbReference type="ARBA" id="ARBA00022692"/>
    </source>
</evidence>
<accession>A0A1H9ALD8</accession>
<dbReference type="RefSeq" id="WP_008175040.1">
    <property type="nucleotide sequence ID" value="NZ_CP167119.1"/>
</dbReference>
<feature type="domain" description="Cell envelope-related transcriptional attenuator" evidence="6">
    <location>
        <begin position="87"/>
        <end position="228"/>
    </location>
</feature>
<dbReference type="InterPro" id="IPR004474">
    <property type="entry name" value="LytR_CpsA_psr"/>
</dbReference>
<keyword evidence="4 5" id="KW-1133">Transmembrane helix</keyword>
<dbReference type="InterPro" id="IPR050922">
    <property type="entry name" value="LytR/CpsA/Psr_CW_biosynth"/>
</dbReference>
<feature type="transmembrane region" description="Helical" evidence="5">
    <location>
        <begin position="12"/>
        <end position="35"/>
    </location>
</feature>
<evidence type="ECO:0000313" key="8">
    <source>
        <dbReference type="Proteomes" id="UP000199410"/>
    </source>
</evidence>
<dbReference type="Proteomes" id="UP000199410">
    <property type="component" value="Unassembled WGS sequence"/>
</dbReference>
<reference evidence="7 8" key="1">
    <citation type="submission" date="2016-10" db="EMBL/GenBank/DDBJ databases">
        <authorList>
            <person name="Varghese N."/>
            <person name="Submissions S."/>
        </authorList>
    </citation>
    <scope>NUCLEOTIDE SEQUENCE [LARGE SCALE GENOMIC DNA]</scope>
    <source>
        <strain evidence="7 8">TC-13</strain>
    </source>
</reference>
<proteinExistence type="inferred from homology"/>
<evidence type="ECO:0000256" key="3">
    <source>
        <dbReference type="ARBA" id="ARBA00022968"/>
    </source>
</evidence>
<evidence type="ECO:0000313" key="7">
    <source>
        <dbReference type="EMBL" id="SEP77331.1"/>
    </source>
</evidence>
<evidence type="ECO:0000256" key="5">
    <source>
        <dbReference type="SAM" id="Phobius"/>
    </source>
</evidence>
<evidence type="ECO:0000256" key="1">
    <source>
        <dbReference type="ARBA" id="ARBA00006068"/>
    </source>
</evidence>
<evidence type="ECO:0000259" key="6">
    <source>
        <dbReference type="Pfam" id="PF03816"/>
    </source>
</evidence>
<dbReference type="AlphaFoldDB" id="A0A1H9ALD8"/>
<gene>
    <name evidence="7" type="ORF">SAMN02787113_00537</name>
</gene>
<dbReference type="EMBL" id="FOEL01000002">
    <property type="protein sequence ID" value="SEP77331.1"/>
    <property type="molecule type" value="Genomic_DNA"/>
</dbReference>
<keyword evidence="3" id="KW-0735">Signal-anchor</keyword>
<name>A0A1H9ALD8_9BACI</name>
<keyword evidence="2 5" id="KW-0812">Transmembrane</keyword>
<dbReference type="Pfam" id="PF03816">
    <property type="entry name" value="LytR_cpsA_psr"/>
    <property type="match status" value="1"/>
</dbReference>
<dbReference type="PANTHER" id="PTHR33392">
    <property type="entry name" value="POLYISOPRENYL-TEICHOIC ACID--PEPTIDOGLYCAN TEICHOIC ACID TRANSFERASE TAGU"/>
    <property type="match status" value="1"/>
</dbReference>
<dbReference type="PANTHER" id="PTHR33392:SF6">
    <property type="entry name" value="POLYISOPRENYL-TEICHOIC ACID--PEPTIDOGLYCAN TEICHOIC ACID TRANSFERASE TAGU"/>
    <property type="match status" value="1"/>
</dbReference>
<dbReference type="GO" id="GO:0071555">
    <property type="term" value="P:cell wall organization"/>
    <property type="evidence" value="ECO:0007669"/>
    <property type="project" value="UniProtKB-KW"/>
</dbReference>
<evidence type="ECO:0000256" key="4">
    <source>
        <dbReference type="ARBA" id="ARBA00022989"/>
    </source>
</evidence>
<dbReference type="Gene3D" id="3.40.630.190">
    <property type="entry name" value="LCP protein"/>
    <property type="match status" value="1"/>
</dbReference>
<sequence length="305" mass="34891">MYKLKEKKKLNIRKIIILVLTLFIIFAGLVSYGIYRTVAQSVDHIYKPLNKDKDNDKQQQNKTNIENLKPLSFLLLGVDERPNDVGRSDSMIVVTVNPKSEISTMVSIPRDTRVYNPMKNSYSKINAAYAYGGVEGTVQAVEQFLNIPIDYYIKVNMEGFRDIVDAVGGVTVNNKFAFTLEDVFIPEGKQQINGHVALKYVRMRKEDPLGDFGRQTRQREVISKIIEKGTEFSSLVKYPKILKILEKNVQTNLKLEQLIDIQKAYKSAAQIIKQIEIKGEGKTIDGIWYYIVNDDTRLEISDELM</sequence>